<sequence>MTKTNKTKIFSIKKLNINKLNYFFNSAIITKKD</sequence>
<dbReference type="KEGG" id="hde:HDEF_1126"/>
<gene>
    <name evidence="1" type="ordered locus">HDEF_1126</name>
</gene>
<dbReference type="AlphaFoldDB" id="C4K5F4"/>
<reference evidence="1 2" key="1">
    <citation type="journal article" date="2009" name="Proc. Natl. Acad. Sci. U.S.A.">
        <title>Hamiltonella defensa, genome evolution of protective bacterial endosymbiont from pathogenic ancestors.</title>
        <authorList>
            <person name="Degnan P.H."/>
            <person name="Yu Y."/>
            <person name="Sisneros N."/>
            <person name="Wing R.A."/>
            <person name="Moran N.A."/>
        </authorList>
    </citation>
    <scope>NUCLEOTIDE SEQUENCE [LARGE SCALE GENOMIC DNA]</scope>
    <source>
        <strain evidence="2">5AT</strain>
    </source>
</reference>
<accession>C4K5F4</accession>
<dbReference type="EMBL" id="CP001277">
    <property type="protein sequence ID" value="ACQ67797.1"/>
    <property type="molecule type" value="Genomic_DNA"/>
</dbReference>
<dbReference type="Proteomes" id="UP000002334">
    <property type="component" value="Chromosome"/>
</dbReference>
<protein>
    <submittedName>
        <fullName evidence="1">Uncharacterized protein</fullName>
    </submittedName>
</protein>
<dbReference type="HOGENOM" id="CLU_3382194_0_0_6"/>
<keyword evidence="2" id="KW-1185">Reference proteome</keyword>
<evidence type="ECO:0000313" key="1">
    <source>
        <dbReference type="EMBL" id="ACQ67797.1"/>
    </source>
</evidence>
<proteinExistence type="predicted"/>
<name>C4K5F4_HAMD5</name>
<organism evidence="1 2">
    <name type="scientific">Hamiltonella defensa subsp. Acyrthosiphon pisum (strain 5AT)</name>
    <dbReference type="NCBI Taxonomy" id="572265"/>
    <lineage>
        <taxon>Bacteria</taxon>
        <taxon>Pseudomonadati</taxon>
        <taxon>Pseudomonadota</taxon>
        <taxon>Gammaproteobacteria</taxon>
        <taxon>Enterobacterales</taxon>
        <taxon>Enterobacteriaceae</taxon>
        <taxon>aphid secondary symbionts</taxon>
        <taxon>Candidatus Williamhamiltonella</taxon>
    </lineage>
</organism>
<evidence type="ECO:0000313" key="2">
    <source>
        <dbReference type="Proteomes" id="UP000002334"/>
    </source>
</evidence>